<comment type="similarity">
    <text evidence="2">Belongs to the class-II fumarase/aspartase family.</text>
</comment>
<dbReference type="NCBIfam" id="TIGR02426">
    <property type="entry name" value="protocat_pcaB"/>
    <property type="match status" value="1"/>
</dbReference>
<keyword evidence="4" id="KW-0413">Isomerase</keyword>
<evidence type="ECO:0000313" key="4">
    <source>
        <dbReference type="EMBL" id="MDQ7907294.1"/>
    </source>
</evidence>
<reference evidence="4 5" key="1">
    <citation type="submission" date="2023-08" db="EMBL/GenBank/DDBJ databases">
        <title>Phytohabitans sansha sp. nov., isolated from marine sediment.</title>
        <authorList>
            <person name="Zhao Y."/>
            <person name="Yi K."/>
        </authorList>
    </citation>
    <scope>NUCLEOTIDE SEQUENCE [LARGE SCALE GENOMIC DNA]</scope>
    <source>
        <strain evidence="4 5">ZYX-F-186</strain>
    </source>
</reference>
<dbReference type="InterPro" id="IPR012789">
    <property type="entry name" value="Protocat_PcaB-like"/>
</dbReference>
<sequence>MRPSSSPSEPPGLFDGVLAAGPVRAATSDTAWLRAMLDVEAALARAGGAPPEVAAACRPERFDIAALGVAAAESGNPVVPLVRALRAAVSADAARHVHRGATSQDILDTAAMLVAREALGLILADLSAASAATAGLAEAHRDTPVAARTLMQQALPTTFGLVAAGWLTALDGAGDRLAAVRDTGLAVQLGGAAGTLAAFDSPSIVDRLAVELNLPVPALPWHTDRTRIADLAGVLGTACGVVGKVAGDVVLYAQTEVGELAEGEPGGSSSLPHKQNPVAAVSARACAAQAPGLVATLLGSMGHEHQRAAGAWHAEWAPFTGLLRATGSAAHWLARCLAHLRVDAARMRANLDLTGGALLAERVSAALAPRIGAGEAHDLVRDAVAAGRPLAEALAGHLSAAELAALLDPAAYLGAAPALTDRALKRHGERP</sequence>
<protein>
    <submittedName>
        <fullName evidence="4">3-carboxy-cis,cis-muconate cycloisomerase</fullName>
        <ecNumber evidence="4">5.5.1.2</ecNumber>
    </submittedName>
</protein>
<evidence type="ECO:0000256" key="2">
    <source>
        <dbReference type="ARBA" id="ARBA00034772"/>
    </source>
</evidence>
<dbReference type="PANTHER" id="PTHR43172:SF2">
    <property type="entry name" value="ADENYLOSUCCINATE LYASE C-TERMINAL DOMAIN-CONTAINING PROTEIN"/>
    <property type="match status" value="1"/>
</dbReference>
<dbReference type="GO" id="GO:0047472">
    <property type="term" value="F:3-carboxy-cis,cis-muconate cycloisomerase activity"/>
    <property type="evidence" value="ECO:0007669"/>
    <property type="project" value="UniProtKB-EC"/>
</dbReference>
<organism evidence="4 5">
    <name type="scientific">Phytohabitans maris</name>
    <dbReference type="NCBI Taxonomy" id="3071409"/>
    <lineage>
        <taxon>Bacteria</taxon>
        <taxon>Bacillati</taxon>
        <taxon>Actinomycetota</taxon>
        <taxon>Actinomycetes</taxon>
        <taxon>Micromonosporales</taxon>
        <taxon>Micromonosporaceae</taxon>
    </lineage>
</organism>
<dbReference type="RefSeq" id="WP_308714571.1">
    <property type="nucleotide sequence ID" value="NZ_JAVHUY010000021.1"/>
</dbReference>
<dbReference type="InterPro" id="IPR022761">
    <property type="entry name" value="Fumarate_lyase_N"/>
</dbReference>
<dbReference type="SUPFAM" id="SSF48557">
    <property type="entry name" value="L-aspartase-like"/>
    <property type="match status" value="1"/>
</dbReference>
<evidence type="ECO:0000313" key="5">
    <source>
        <dbReference type="Proteomes" id="UP001230908"/>
    </source>
</evidence>
<dbReference type="Gene3D" id="1.10.275.10">
    <property type="entry name" value="Fumarase/aspartase (N-terminal domain)"/>
    <property type="match status" value="1"/>
</dbReference>
<dbReference type="InterPro" id="IPR008948">
    <property type="entry name" value="L-Aspartase-like"/>
</dbReference>
<comment type="caution">
    <text evidence="4">The sequence shown here is derived from an EMBL/GenBank/DDBJ whole genome shotgun (WGS) entry which is preliminary data.</text>
</comment>
<dbReference type="PRINTS" id="PR00149">
    <property type="entry name" value="FUMRATELYASE"/>
</dbReference>
<keyword evidence="5" id="KW-1185">Reference proteome</keyword>
<gene>
    <name evidence="4" type="primary">pcaB</name>
    <name evidence="4" type="ORF">RB614_22520</name>
</gene>
<evidence type="ECO:0000259" key="3">
    <source>
        <dbReference type="SMART" id="SM00998"/>
    </source>
</evidence>
<dbReference type="InterPro" id="IPR024083">
    <property type="entry name" value="Fumarase/histidase_N"/>
</dbReference>
<dbReference type="Pfam" id="PF00206">
    <property type="entry name" value="Lyase_1"/>
    <property type="match status" value="1"/>
</dbReference>
<dbReference type="SMART" id="SM00998">
    <property type="entry name" value="ADSL_C"/>
    <property type="match status" value="1"/>
</dbReference>
<feature type="domain" description="Adenylosuccinate lyase C-terminal" evidence="3">
    <location>
        <begin position="355"/>
        <end position="424"/>
    </location>
</feature>
<dbReference type="InterPro" id="IPR019468">
    <property type="entry name" value="AdenyloSucc_lyase_C"/>
</dbReference>
<dbReference type="Proteomes" id="UP001230908">
    <property type="component" value="Unassembled WGS sequence"/>
</dbReference>
<dbReference type="InterPro" id="IPR000362">
    <property type="entry name" value="Fumarate_lyase_fam"/>
</dbReference>
<dbReference type="PANTHER" id="PTHR43172">
    <property type="entry name" value="ADENYLOSUCCINATE LYASE"/>
    <property type="match status" value="1"/>
</dbReference>
<name>A0ABU0ZJS0_9ACTN</name>
<proteinExistence type="inferred from homology"/>
<evidence type="ECO:0000256" key="1">
    <source>
        <dbReference type="ARBA" id="ARBA00023239"/>
    </source>
</evidence>
<dbReference type="Gene3D" id="1.10.40.30">
    <property type="entry name" value="Fumarase/aspartase (C-terminal domain)"/>
    <property type="match status" value="1"/>
</dbReference>
<accession>A0ABU0ZJS0</accession>
<keyword evidence="1" id="KW-0456">Lyase</keyword>
<dbReference type="EC" id="5.5.1.2" evidence="4"/>
<dbReference type="EMBL" id="JAVHUY010000021">
    <property type="protein sequence ID" value="MDQ7907294.1"/>
    <property type="molecule type" value="Genomic_DNA"/>
</dbReference>
<dbReference type="Gene3D" id="1.20.200.10">
    <property type="entry name" value="Fumarase/aspartase (Central domain)"/>
    <property type="match status" value="1"/>
</dbReference>